<feature type="binding site" evidence="7">
    <location>
        <position position="189"/>
    </location>
    <ligand>
        <name>substrate</name>
    </ligand>
</feature>
<comment type="catalytic activity">
    <reaction evidence="6 7">
        <text>7-aminomethyl-7-carbaguanine + guanosine(34) in tRNA = 7-aminomethyl-7-carbaguanosine(34) in tRNA + guanine</text>
        <dbReference type="Rhea" id="RHEA:24104"/>
        <dbReference type="Rhea" id="RHEA-COMP:10341"/>
        <dbReference type="Rhea" id="RHEA-COMP:10342"/>
        <dbReference type="ChEBI" id="CHEBI:16235"/>
        <dbReference type="ChEBI" id="CHEBI:58703"/>
        <dbReference type="ChEBI" id="CHEBI:74269"/>
        <dbReference type="ChEBI" id="CHEBI:82833"/>
        <dbReference type="EC" id="2.4.2.29"/>
    </reaction>
</comment>
<evidence type="ECO:0000256" key="1">
    <source>
        <dbReference type="ARBA" id="ARBA00022676"/>
    </source>
</evidence>
<evidence type="ECO:0000256" key="6">
    <source>
        <dbReference type="ARBA" id="ARBA00050112"/>
    </source>
</evidence>
<feature type="region of interest" description="RNA binding; important for wobble base 34 recognition" evidence="7">
    <location>
        <begin position="271"/>
        <end position="275"/>
    </location>
</feature>
<feature type="binding site" evidence="7">
    <location>
        <position position="309"/>
    </location>
    <ligand>
        <name>Zn(2+)</name>
        <dbReference type="ChEBI" id="CHEBI:29105"/>
    </ligand>
</feature>
<dbReference type="UniPathway" id="UPA00392"/>
<dbReference type="GO" id="GO:0008616">
    <property type="term" value="P:tRNA queuosine(34) biosynthetic process"/>
    <property type="evidence" value="ECO:0007669"/>
    <property type="project" value="UniProtKB-UniRule"/>
</dbReference>
<dbReference type="KEGG" id="dae:Dtox_1120"/>
<evidence type="ECO:0000256" key="5">
    <source>
        <dbReference type="ARBA" id="ARBA00022833"/>
    </source>
</evidence>
<evidence type="ECO:0000313" key="10">
    <source>
        <dbReference type="Proteomes" id="UP000002217"/>
    </source>
</evidence>
<dbReference type="InterPro" id="IPR050076">
    <property type="entry name" value="ArchSynthase1/Queuine_TRR"/>
</dbReference>
<feature type="active site" description="Proton acceptor" evidence="7">
    <location>
        <position position="93"/>
    </location>
</feature>
<dbReference type="OrthoDB" id="9805417at2"/>
<comment type="subunit">
    <text evidence="7">Homodimer. Within each dimer, one monomer is responsible for RNA recognition and catalysis, while the other monomer binds to the replacement base PreQ1.</text>
</comment>
<feature type="binding site" evidence="7">
    <location>
        <position position="304"/>
    </location>
    <ligand>
        <name>Zn(2+)</name>
        <dbReference type="ChEBI" id="CHEBI:29105"/>
    </ligand>
</feature>
<feature type="region of interest" description="RNA binding" evidence="7">
    <location>
        <begin position="247"/>
        <end position="253"/>
    </location>
</feature>
<dbReference type="EC" id="2.4.2.29" evidence="7"/>
<feature type="binding site" evidence="7">
    <location>
        <position position="147"/>
    </location>
    <ligand>
        <name>substrate</name>
    </ligand>
</feature>
<dbReference type="eggNOG" id="COG0343">
    <property type="taxonomic scope" value="Bacteria"/>
</dbReference>
<dbReference type="HOGENOM" id="CLU_022060_0_1_9"/>
<dbReference type="SUPFAM" id="SSF51713">
    <property type="entry name" value="tRNA-guanine transglycosylase"/>
    <property type="match status" value="1"/>
</dbReference>
<keyword evidence="7" id="KW-0479">Metal-binding</keyword>
<evidence type="ECO:0000259" key="8">
    <source>
        <dbReference type="Pfam" id="PF01702"/>
    </source>
</evidence>
<dbReference type="InterPro" id="IPR002616">
    <property type="entry name" value="tRNA_ribo_trans-like"/>
</dbReference>
<keyword evidence="2 7" id="KW-0808">Transferase</keyword>
<sequence>MVVKYKLIKKDNKSHARLGILSTPHGEIETPVFMPVGTQATVKAMTPEEVREAGGRIVLSNTYHLYLRPGHELIRDAGGLHRFMNWDGPILTDSGGFQVFSLGPLRKITEDGVAFRSHIDGSSHFFSPEHAMQVQMALGSDIAMVFDECAPYPCSYEDSLAAKERTTRWALRCKEYHSHPEQSVFGIVQGGMYRDLREQSVDELVKLDFPGYAIGGLSVGEPKPLMYEVLDYTVPLLPEDKPRYLMGVGSPDCLLEGVVRGIDMFDCVLPTRIARNGTVFTRQGKLVVRNAAYARDFVPLEEGCACYTCRHYTRAYIRHLLKSDEILGVRLTTIHNLHFLLNLMEDIREAIREDRLLEYKDHFLKDWQA</sequence>
<evidence type="ECO:0000256" key="2">
    <source>
        <dbReference type="ARBA" id="ARBA00022679"/>
    </source>
</evidence>
<name>C8W4D8_DESAS</name>
<gene>
    <name evidence="7" type="primary">tgt</name>
    <name evidence="9" type="ordered locus">Dtox_1120</name>
</gene>
<feature type="binding site" evidence="7">
    <location>
        <position position="335"/>
    </location>
    <ligand>
        <name>Zn(2+)</name>
        <dbReference type="ChEBI" id="CHEBI:29105"/>
    </ligand>
</feature>
<reference evidence="9 10" key="1">
    <citation type="journal article" date="2009" name="Stand. Genomic Sci.">
        <title>Complete genome sequence of Desulfotomaculum acetoxidans type strain (5575).</title>
        <authorList>
            <person name="Spring S."/>
            <person name="Lapidus A."/>
            <person name="Schroder M."/>
            <person name="Gleim D."/>
            <person name="Sims D."/>
            <person name="Meincke L."/>
            <person name="Glavina Del Rio T."/>
            <person name="Tice H."/>
            <person name="Copeland A."/>
            <person name="Cheng J.F."/>
            <person name="Lucas S."/>
            <person name="Chen F."/>
            <person name="Nolan M."/>
            <person name="Bruce D."/>
            <person name="Goodwin L."/>
            <person name="Pitluck S."/>
            <person name="Ivanova N."/>
            <person name="Mavromatis K."/>
            <person name="Mikhailova N."/>
            <person name="Pati A."/>
            <person name="Chen A."/>
            <person name="Palaniappan K."/>
            <person name="Land M."/>
            <person name="Hauser L."/>
            <person name="Chang Y.J."/>
            <person name="Jeffries C.D."/>
            <person name="Chain P."/>
            <person name="Saunders E."/>
            <person name="Brettin T."/>
            <person name="Detter J.C."/>
            <person name="Goker M."/>
            <person name="Bristow J."/>
            <person name="Eisen J.A."/>
            <person name="Markowitz V."/>
            <person name="Hugenholtz P."/>
            <person name="Kyrpides N.C."/>
            <person name="Klenk H.P."/>
            <person name="Han C."/>
        </authorList>
    </citation>
    <scope>NUCLEOTIDE SEQUENCE [LARGE SCALE GENOMIC DNA]</scope>
    <source>
        <strain evidence="10">ATCC 49208 / DSM 771 / VKM B-1644</strain>
    </source>
</reference>
<comment type="similarity">
    <text evidence="7">Belongs to the queuine tRNA-ribosyltransferase family.</text>
</comment>
<evidence type="ECO:0000256" key="3">
    <source>
        <dbReference type="ARBA" id="ARBA00022694"/>
    </source>
</evidence>
<dbReference type="RefSeq" id="WP_015756721.1">
    <property type="nucleotide sequence ID" value="NC_013216.1"/>
</dbReference>
<dbReference type="GO" id="GO:0005829">
    <property type="term" value="C:cytosol"/>
    <property type="evidence" value="ECO:0007669"/>
    <property type="project" value="TreeGrafter"/>
</dbReference>
<dbReference type="NCBIfam" id="TIGR00430">
    <property type="entry name" value="Q_tRNA_tgt"/>
    <property type="match status" value="1"/>
</dbReference>
<dbReference type="HAMAP" id="MF_00168">
    <property type="entry name" value="Q_tRNA_Tgt"/>
    <property type="match status" value="1"/>
</dbReference>
<keyword evidence="4 7" id="KW-0671">Queuosine biosynthesis</keyword>
<evidence type="ECO:0000313" key="9">
    <source>
        <dbReference type="EMBL" id="ACV62006.1"/>
    </source>
</evidence>
<dbReference type="STRING" id="485916.Dtox_1120"/>
<feature type="binding site" evidence="7">
    <location>
        <position position="306"/>
    </location>
    <ligand>
        <name>Zn(2+)</name>
        <dbReference type="ChEBI" id="CHEBI:29105"/>
    </ligand>
</feature>
<dbReference type="PANTHER" id="PTHR46499:SF1">
    <property type="entry name" value="QUEUINE TRNA-RIBOSYLTRANSFERASE"/>
    <property type="match status" value="1"/>
</dbReference>
<dbReference type="PANTHER" id="PTHR46499">
    <property type="entry name" value="QUEUINE TRNA-RIBOSYLTRANSFERASE"/>
    <property type="match status" value="1"/>
</dbReference>
<keyword evidence="1 7" id="KW-0328">Glycosyltransferase</keyword>
<accession>C8W4D8</accession>
<dbReference type="EMBL" id="CP001720">
    <property type="protein sequence ID" value="ACV62006.1"/>
    <property type="molecule type" value="Genomic_DNA"/>
</dbReference>
<comment type="pathway">
    <text evidence="7">tRNA modification; tRNA-queuosine biosynthesis.</text>
</comment>
<comment type="function">
    <text evidence="7">Catalyzes the base-exchange of a guanine (G) residue with the queuine precursor 7-aminomethyl-7-deazaguanine (PreQ1) at position 34 (anticodon wobble position) in tRNAs with GU(N) anticodons (tRNA-Asp, -Asn, -His and -Tyr). Catalysis occurs through a double-displacement mechanism. The nucleophile active site attacks the C1' of nucleotide 34 to detach the guanine base from the RNA, forming a covalent enzyme-RNA intermediate. The proton acceptor active site deprotonates the incoming PreQ1, allowing a nucleophilic attack on the C1' of the ribose to form the product. After dissociation, two additional enzymatic reactions on the tRNA convert PreQ1 to queuine (Q), resulting in the hypermodified nucleoside queuosine (7-(((4,5-cis-dihydroxy-2-cyclopenten-1-yl)amino)methyl)-7-deazaguanosine).</text>
</comment>
<organism evidence="9 10">
    <name type="scientific">Desulfofarcimen acetoxidans (strain ATCC 49208 / DSM 771 / KCTC 5769 / VKM B-1644 / 5575)</name>
    <name type="common">Desulfotomaculum acetoxidans</name>
    <dbReference type="NCBI Taxonomy" id="485916"/>
    <lineage>
        <taxon>Bacteria</taxon>
        <taxon>Bacillati</taxon>
        <taxon>Bacillota</taxon>
        <taxon>Clostridia</taxon>
        <taxon>Eubacteriales</taxon>
        <taxon>Peptococcaceae</taxon>
        <taxon>Desulfofarcimen</taxon>
    </lineage>
</organism>
<keyword evidence="3 7" id="KW-0819">tRNA processing</keyword>
<feature type="binding site" evidence="7">
    <location>
        <begin position="93"/>
        <end position="97"/>
    </location>
    <ligand>
        <name>substrate</name>
    </ligand>
</feature>
<dbReference type="NCBIfam" id="TIGR00449">
    <property type="entry name" value="tgt_general"/>
    <property type="match status" value="1"/>
</dbReference>
<dbReference type="Proteomes" id="UP000002217">
    <property type="component" value="Chromosome"/>
</dbReference>
<dbReference type="InterPro" id="IPR004803">
    <property type="entry name" value="TGT"/>
</dbReference>
<dbReference type="FunFam" id="3.20.20.105:FF:000001">
    <property type="entry name" value="Queuine tRNA-ribosyltransferase"/>
    <property type="match status" value="1"/>
</dbReference>
<dbReference type="Pfam" id="PF01702">
    <property type="entry name" value="TGT"/>
    <property type="match status" value="1"/>
</dbReference>
<comment type="cofactor">
    <cofactor evidence="7">
        <name>Zn(2+)</name>
        <dbReference type="ChEBI" id="CHEBI:29105"/>
    </cofactor>
    <text evidence="7">Binds 1 zinc ion per subunit.</text>
</comment>
<evidence type="ECO:0000256" key="7">
    <source>
        <dbReference type="HAMAP-Rule" id="MF_00168"/>
    </source>
</evidence>
<dbReference type="GO" id="GO:0008479">
    <property type="term" value="F:tRNA-guanosine(34) queuine transglycosylase activity"/>
    <property type="evidence" value="ECO:0007669"/>
    <property type="project" value="UniProtKB-UniRule"/>
</dbReference>
<feature type="active site" description="Nucleophile" evidence="7">
    <location>
        <position position="266"/>
    </location>
</feature>
<dbReference type="Gene3D" id="3.20.20.105">
    <property type="entry name" value="Queuine tRNA-ribosyltransferase-like"/>
    <property type="match status" value="1"/>
</dbReference>
<keyword evidence="5 7" id="KW-0862">Zinc</keyword>
<dbReference type="GO" id="GO:0046872">
    <property type="term" value="F:metal ion binding"/>
    <property type="evidence" value="ECO:0007669"/>
    <property type="project" value="UniProtKB-KW"/>
</dbReference>
<evidence type="ECO:0000256" key="4">
    <source>
        <dbReference type="ARBA" id="ARBA00022785"/>
    </source>
</evidence>
<dbReference type="InterPro" id="IPR036511">
    <property type="entry name" value="TGT-like_sf"/>
</dbReference>
<proteinExistence type="inferred from homology"/>
<feature type="domain" description="tRNA-guanine(15) transglycosylase-like" evidence="8">
    <location>
        <begin position="15"/>
        <end position="368"/>
    </location>
</feature>
<dbReference type="AlphaFoldDB" id="C8W4D8"/>
<protein>
    <recommendedName>
        <fullName evidence="7">Queuine tRNA-ribosyltransferase</fullName>
        <ecNumber evidence="7">2.4.2.29</ecNumber>
    </recommendedName>
    <alternativeName>
        <fullName evidence="7">Guanine insertion enzyme</fullName>
    </alternativeName>
    <alternativeName>
        <fullName evidence="7">tRNA-guanine transglycosylase</fullName>
    </alternativeName>
</protein>
<keyword evidence="10" id="KW-1185">Reference proteome</keyword>
<feature type="binding site" evidence="7">
    <location>
        <position position="216"/>
    </location>
    <ligand>
        <name>substrate</name>
    </ligand>
</feature>